<reference evidence="1" key="3">
    <citation type="journal article" date="2000" name="Genome Res.">
        <title>RIKEN integrated sequence analysis (RISA) system--384-format sequencing pipeline with 384 multicapillary sequencer.</title>
        <authorList>
            <person name="Shibata K."/>
            <person name="Itoh M."/>
            <person name="Aizawa K."/>
            <person name="Nagaoka S."/>
            <person name="Sasaki N."/>
            <person name="Carninci P."/>
            <person name="Konno H."/>
            <person name="Akiyama J."/>
            <person name="Nishi K."/>
            <person name="Kitsunai T."/>
            <person name="Tashiro H."/>
            <person name="Itoh M."/>
            <person name="Sumi N."/>
            <person name="Ishii Y."/>
            <person name="Nakamura S."/>
            <person name="Hazama M."/>
            <person name="Nishine T."/>
            <person name="Harada A."/>
            <person name="Yamamoto R."/>
            <person name="Matsumoto H."/>
            <person name="Sakaguchi S."/>
            <person name="Ikegami T."/>
            <person name="Kashiwagi K."/>
            <person name="Fujiwake S."/>
            <person name="Inoue K."/>
            <person name="Togawa Y."/>
            <person name="Izawa M."/>
            <person name="Ohara E."/>
            <person name="Watahiki M."/>
            <person name="Yoneda Y."/>
            <person name="Ishikawa T."/>
            <person name="Ozawa K."/>
            <person name="Tanaka T."/>
            <person name="Matsuura S."/>
            <person name="Kawai J."/>
            <person name="Okazaki Y."/>
            <person name="Muramatsu M."/>
            <person name="Inoue Y."/>
            <person name="Kira A."/>
            <person name="Hayashizaki Y."/>
        </authorList>
    </citation>
    <scope>NUCLEOTIDE SEQUENCE</scope>
    <source>
        <strain evidence="1">C57BL/6J</strain>
        <tissue evidence="1">Head</tissue>
    </source>
</reference>
<dbReference type="AlphaFoldDB" id="Q8C862"/>
<reference evidence="1" key="6">
    <citation type="journal article" date="2002" name="Nature">
        <title>Analysis of the mouse transcriptome based on functional annotation of 60,770 full-length cDNAs.</title>
        <authorList>
            <consortium name="The FANTOM Consortium and the RIKEN Genome Exploration Research Group Phase I and II Team"/>
        </authorList>
    </citation>
    <scope>NUCLEOTIDE SEQUENCE</scope>
    <source>
        <strain evidence="1">C57BL/6J</strain>
        <tissue evidence="1">Head</tissue>
    </source>
</reference>
<evidence type="ECO:0000313" key="1">
    <source>
        <dbReference type="EMBL" id="BAC33300.1"/>
    </source>
</evidence>
<organism evidence="1">
    <name type="scientific">Mus musculus</name>
    <name type="common">Mouse</name>
    <dbReference type="NCBI Taxonomy" id="10090"/>
    <lineage>
        <taxon>Eukaryota</taxon>
        <taxon>Metazoa</taxon>
        <taxon>Chordata</taxon>
        <taxon>Craniata</taxon>
        <taxon>Vertebrata</taxon>
        <taxon>Euteleostomi</taxon>
        <taxon>Mammalia</taxon>
        <taxon>Eutheria</taxon>
        <taxon>Euarchontoglires</taxon>
        <taxon>Glires</taxon>
        <taxon>Rodentia</taxon>
        <taxon>Myomorpha</taxon>
        <taxon>Muroidea</taxon>
        <taxon>Muridae</taxon>
        <taxon>Murinae</taxon>
        <taxon>Mus</taxon>
        <taxon>Mus</taxon>
    </lineage>
</organism>
<name>Q8C862_MOUSE</name>
<protein>
    <submittedName>
        <fullName evidence="1">Uncharacterized protein</fullName>
    </submittedName>
</protein>
<sequence>MSPLQESGYLPSSGRCGRYLETHLGRKGWSVLFSSGETFSQSTNSWKLGLEGDSSETLKVVLRSRVGRARGVEQFCKAEGPRGTRLLMTVAGQTREEGEGEEALSLLGVLGSEHGWALGREPLLRQGRKDWRWRFISRFGAGRLPGSSGVSFLFFSLVGFWNVLSEVQSGASGAPRVCVRPFSCFAMVLVTGPQYPEDSGQREGKC</sequence>
<reference evidence="1" key="7">
    <citation type="journal article" date="2005" name="Science">
        <title>The Transcriptional Landscape of the Mammalian Genome.</title>
        <authorList>
            <consortium name="The FANTOM Consortium"/>
            <consortium name="Riken Genome Exploration Research Group and Genome Science Group (Genome Network Project Core Group)"/>
        </authorList>
    </citation>
    <scope>NUCLEOTIDE SEQUENCE</scope>
    <source>
        <strain evidence="1">C57BL/6J</strain>
        <tissue evidence="1">Head</tissue>
    </source>
</reference>
<dbReference type="EMBL" id="AK048318">
    <property type="protein sequence ID" value="BAC33300.1"/>
    <property type="molecule type" value="mRNA"/>
</dbReference>
<proteinExistence type="evidence at transcript level"/>
<reference evidence="1" key="8">
    <citation type="journal article" date="2005" name="Science">
        <title>Antisense Transcription in the Mammalian Transcriptome.</title>
        <authorList>
            <consortium name="RIKEN Genome Exploration Research Group and Genome Science Group (Genome Network Project Core Group) and the FANTOM Consortium"/>
        </authorList>
    </citation>
    <scope>NUCLEOTIDE SEQUENCE</scope>
    <source>
        <strain evidence="1">C57BL/6J</strain>
        <tissue evidence="1">Head</tissue>
    </source>
</reference>
<reference evidence="1" key="1">
    <citation type="journal article" date="1999" name="Methods Enzymol.">
        <title>High-efficiency full-length cDNA cloning.</title>
        <authorList>
            <person name="Carninci P."/>
            <person name="Hayashizaki Y."/>
        </authorList>
    </citation>
    <scope>NUCLEOTIDE SEQUENCE</scope>
    <source>
        <strain evidence="1">C57BL/6J</strain>
        <tissue evidence="1">Head</tissue>
    </source>
</reference>
<reference evidence="1" key="2">
    <citation type="journal article" date="2000" name="Genome Res.">
        <title>Normalization and subtraction of cap-trapper-selected cDNAs to prepare full-length cDNA libraries for rapid discovery of new genes.</title>
        <authorList>
            <person name="Carninci P."/>
            <person name="Shibata Y."/>
            <person name="Hayatsu N."/>
            <person name="Sugahara Y."/>
            <person name="Shibata K."/>
            <person name="Itoh M."/>
            <person name="Konno H."/>
            <person name="Okazaki Y."/>
            <person name="Muramatsu M."/>
            <person name="Hayashizaki Y."/>
        </authorList>
    </citation>
    <scope>NUCLEOTIDE SEQUENCE</scope>
    <source>
        <strain evidence="1">C57BL/6J</strain>
        <tissue evidence="1">Head</tissue>
    </source>
</reference>
<reference evidence="1" key="4">
    <citation type="journal article" date="2001" name="Nature">
        <title>Functional annotation of a full-length mouse cDNA collection.</title>
        <authorList>
            <consortium name="The RIKEN Genome Exploration Research Group Phase II Team and the FANTOM Consortium"/>
        </authorList>
    </citation>
    <scope>NUCLEOTIDE SEQUENCE</scope>
    <source>
        <strain evidence="1">C57BL/6J</strain>
        <tissue evidence="1">Head</tissue>
    </source>
</reference>
<reference evidence="1" key="5">
    <citation type="submission" date="2001-07" db="EMBL/GenBank/DDBJ databases">
        <authorList>
            <person name="Adachi J."/>
            <person name="Aizawa K."/>
            <person name="Akimura T."/>
            <person name="Arakawa T."/>
            <person name="Bono H."/>
            <person name="Carninci P."/>
            <person name="Fukuda S."/>
            <person name="Furuno M."/>
            <person name="Hanagaki T."/>
            <person name="Hara A."/>
            <person name="Hashizume W."/>
            <person name="Hayashida K."/>
            <person name="Hayatsu N."/>
            <person name="Hiramoto K."/>
            <person name="Hiraoka T."/>
            <person name="Hirozane T."/>
            <person name="Hori F."/>
            <person name="Imotani K."/>
            <person name="Ishii Y."/>
            <person name="Itoh M."/>
            <person name="Kagawa I."/>
            <person name="Kasukawa T."/>
            <person name="Katoh H."/>
            <person name="Kawai J."/>
            <person name="Kojima Y."/>
            <person name="Kondo S."/>
            <person name="Konno H."/>
            <person name="Kouda M."/>
            <person name="Koya S."/>
            <person name="Kurihara C."/>
            <person name="Matsuyama T."/>
            <person name="Miyazaki A."/>
            <person name="Murata M."/>
            <person name="Nakamura M."/>
            <person name="Nishi K."/>
            <person name="Nomura K."/>
            <person name="Numazaki R."/>
            <person name="Ohno M."/>
            <person name="Ohsato N."/>
            <person name="Okazaki Y."/>
            <person name="Saito R."/>
            <person name="Saitoh H."/>
            <person name="Sakai C."/>
            <person name="Sakai K."/>
            <person name="Sakazume N."/>
            <person name="Sano H."/>
            <person name="Sasaki D."/>
            <person name="Shibata K."/>
            <person name="Shinagawa A."/>
            <person name="Shiraki T."/>
            <person name="Sogabe Y."/>
            <person name="Tagami M."/>
            <person name="Tagawa A."/>
            <person name="Takahashi F."/>
            <person name="Takaku-Akahira S."/>
            <person name="Takeda Y."/>
            <person name="Tanaka T."/>
            <person name="Tomaru A."/>
            <person name="Toya T."/>
            <person name="Yasunishi A."/>
            <person name="Muramatsu M."/>
            <person name="Hayashizaki Y."/>
        </authorList>
    </citation>
    <scope>NUCLEOTIDE SEQUENCE</scope>
    <source>
        <strain evidence="1">C57BL/6J</strain>
        <tissue evidence="1">Head</tissue>
    </source>
</reference>
<accession>Q8C862</accession>